<keyword evidence="4" id="KW-0804">Transcription</keyword>
<dbReference type="PANTHER" id="PTHR43133">
    <property type="entry name" value="RNA POLYMERASE ECF-TYPE SIGMA FACTO"/>
    <property type="match status" value="1"/>
</dbReference>
<dbReference type="Pfam" id="PF08281">
    <property type="entry name" value="Sigma70_r4_2"/>
    <property type="match status" value="1"/>
</dbReference>
<dbReference type="InterPro" id="IPR013325">
    <property type="entry name" value="RNA_pol_sigma_r2"/>
</dbReference>
<reference evidence="8" key="1">
    <citation type="journal article" date="2019" name="Int. J. Syst. Evol. Microbiol.">
        <title>The Global Catalogue of Microorganisms (GCM) 10K type strain sequencing project: providing services to taxonomists for standard genome sequencing and annotation.</title>
        <authorList>
            <consortium name="The Broad Institute Genomics Platform"/>
            <consortium name="The Broad Institute Genome Sequencing Center for Infectious Disease"/>
            <person name="Wu L."/>
            <person name="Ma J."/>
        </authorList>
    </citation>
    <scope>NUCLEOTIDE SEQUENCE [LARGE SCALE GENOMIC DNA]</scope>
    <source>
        <strain evidence="8">JCM 17759</strain>
    </source>
</reference>
<dbReference type="SUPFAM" id="SSF88946">
    <property type="entry name" value="Sigma2 domain of RNA polymerase sigma factors"/>
    <property type="match status" value="1"/>
</dbReference>
<dbReference type="EMBL" id="BAABGA010000035">
    <property type="protein sequence ID" value="GAA4455400.1"/>
    <property type="molecule type" value="Genomic_DNA"/>
</dbReference>
<protein>
    <submittedName>
        <fullName evidence="7">Sigma-70 family RNA polymerase sigma factor</fullName>
    </submittedName>
</protein>
<dbReference type="Gene3D" id="1.10.10.10">
    <property type="entry name" value="Winged helix-like DNA-binding domain superfamily/Winged helix DNA-binding domain"/>
    <property type="match status" value="1"/>
</dbReference>
<keyword evidence="3" id="KW-0731">Sigma factor</keyword>
<evidence type="ECO:0000259" key="5">
    <source>
        <dbReference type="Pfam" id="PF04542"/>
    </source>
</evidence>
<dbReference type="PANTHER" id="PTHR43133:SF51">
    <property type="entry name" value="RNA POLYMERASE SIGMA FACTOR"/>
    <property type="match status" value="1"/>
</dbReference>
<dbReference type="InterPro" id="IPR014284">
    <property type="entry name" value="RNA_pol_sigma-70_dom"/>
</dbReference>
<evidence type="ECO:0000256" key="1">
    <source>
        <dbReference type="ARBA" id="ARBA00010641"/>
    </source>
</evidence>
<dbReference type="RefSeq" id="WP_345323166.1">
    <property type="nucleotide sequence ID" value="NZ_BAABGA010000035.1"/>
</dbReference>
<dbReference type="InterPro" id="IPR014331">
    <property type="entry name" value="RNA_pol_sigma70_ECF_RHOBA"/>
</dbReference>
<keyword evidence="2" id="KW-0805">Transcription regulation</keyword>
<evidence type="ECO:0000256" key="3">
    <source>
        <dbReference type="ARBA" id="ARBA00023082"/>
    </source>
</evidence>
<dbReference type="Proteomes" id="UP001500840">
    <property type="component" value="Unassembled WGS sequence"/>
</dbReference>
<dbReference type="InterPro" id="IPR039425">
    <property type="entry name" value="RNA_pol_sigma-70-like"/>
</dbReference>
<dbReference type="InterPro" id="IPR013324">
    <property type="entry name" value="RNA_pol_sigma_r3/r4-like"/>
</dbReference>
<dbReference type="NCBIfam" id="TIGR02937">
    <property type="entry name" value="sigma70-ECF"/>
    <property type="match status" value="1"/>
</dbReference>
<feature type="domain" description="RNA polymerase sigma factor 70 region 4 type 2" evidence="6">
    <location>
        <begin position="114"/>
        <end position="165"/>
    </location>
</feature>
<dbReference type="InterPro" id="IPR007627">
    <property type="entry name" value="RNA_pol_sigma70_r2"/>
</dbReference>
<sequence>MTTEEFDNDRYEQFLQHFLRDQTRIFAYVRSLLPQYADAQDVFQRCSLTLWRQFDEFDNERLFLPWACGVAFNEVRNFRRVAGRDRLQFADDLAEQLADRRIATLGQRDLRSSAMRKCVEHLKPTDRELIQQVYEQKLPVAEIADTAGKAVQTMYNRLSAVRQSLLQCIEKRIASEEALG</sequence>
<dbReference type="Pfam" id="PF04542">
    <property type="entry name" value="Sigma70_r2"/>
    <property type="match status" value="1"/>
</dbReference>
<gene>
    <name evidence="7" type="ORF">GCM10023156_29350</name>
</gene>
<dbReference type="InterPro" id="IPR036388">
    <property type="entry name" value="WH-like_DNA-bd_sf"/>
</dbReference>
<comment type="similarity">
    <text evidence="1">Belongs to the sigma-70 factor family. ECF subfamily.</text>
</comment>
<accession>A0ABP8MUX1</accession>
<keyword evidence="8" id="KW-1185">Reference proteome</keyword>
<dbReference type="Gene3D" id="1.10.1740.10">
    <property type="match status" value="1"/>
</dbReference>
<dbReference type="InterPro" id="IPR013249">
    <property type="entry name" value="RNA_pol_sigma70_r4_t2"/>
</dbReference>
<evidence type="ECO:0000259" key="6">
    <source>
        <dbReference type="Pfam" id="PF08281"/>
    </source>
</evidence>
<comment type="caution">
    <text evidence="7">The sequence shown here is derived from an EMBL/GenBank/DDBJ whole genome shotgun (WGS) entry which is preliminary data.</text>
</comment>
<evidence type="ECO:0000313" key="7">
    <source>
        <dbReference type="EMBL" id="GAA4455400.1"/>
    </source>
</evidence>
<organism evidence="7 8">
    <name type="scientific">Novipirellula rosea</name>
    <dbReference type="NCBI Taxonomy" id="1031540"/>
    <lineage>
        <taxon>Bacteria</taxon>
        <taxon>Pseudomonadati</taxon>
        <taxon>Planctomycetota</taxon>
        <taxon>Planctomycetia</taxon>
        <taxon>Pirellulales</taxon>
        <taxon>Pirellulaceae</taxon>
        <taxon>Novipirellula</taxon>
    </lineage>
</organism>
<evidence type="ECO:0000313" key="8">
    <source>
        <dbReference type="Proteomes" id="UP001500840"/>
    </source>
</evidence>
<evidence type="ECO:0000256" key="4">
    <source>
        <dbReference type="ARBA" id="ARBA00023163"/>
    </source>
</evidence>
<feature type="domain" description="RNA polymerase sigma-70 region 2" evidence="5">
    <location>
        <begin position="21"/>
        <end position="84"/>
    </location>
</feature>
<dbReference type="NCBIfam" id="TIGR02989">
    <property type="entry name" value="Sig-70_gvs1"/>
    <property type="match status" value="1"/>
</dbReference>
<proteinExistence type="inferred from homology"/>
<evidence type="ECO:0000256" key="2">
    <source>
        <dbReference type="ARBA" id="ARBA00023015"/>
    </source>
</evidence>
<name>A0ABP8MUX1_9BACT</name>
<dbReference type="SUPFAM" id="SSF88659">
    <property type="entry name" value="Sigma3 and sigma4 domains of RNA polymerase sigma factors"/>
    <property type="match status" value="1"/>
</dbReference>